<reference evidence="1" key="1">
    <citation type="submission" date="2022-07" db="EMBL/GenBank/DDBJ databases">
        <title>Phylogenomic reconstructions and comparative analyses of Kickxellomycotina fungi.</title>
        <authorList>
            <person name="Reynolds N.K."/>
            <person name="Stajich J.E."/>
            <person name="Barry K."/>
            <person name="Grigoriev I.V."/>
            <person name="Crous P."/>
            <person name="Smith M.E."/>
        </authorList>
    </citation>
    <scope>NUCLEOTIDE SEQUENCE</scope>
    <source>
        <strain evidence="1">CBS 190363</strain>
    </source>
</reference>
<accession>A0ACC1M726</accession>
<evidence type="ECO:0000313" key="1">
    <source>
        <dbReference type="EMBL" id="KAJ2899051.1"/>
    </source>
</evidence>
<name>A0ACC1M726_9FUNG</name>
<keyword evidence="2" id="KW-1185">Reference proteome</keyword>
<dbReference type="EMBL" id="JANBVB010000038">
    <property type="protein sequence ID" value="KAJ2899051.1"/>
    <property type="molecule type" value="Genomic_DNA"/>
</dbReference>
<dbReference type="Proteomes" id="UP001139981">
    <property type="component" value="Unassembled WGS sequence"/>
</dbReference>
<evidence type="ECO:0000313" key="2">
    <source>
        <dbReference type="Proteomes" id="UP001139981"/>
    </source>
</evidence>
<comment type="caution">
    <text evidence="1">The sequence shown here is derived from an EMBL/GenBank/DDBJ whole genome shotgun (WGS) entry which is preliminary data.</text>
</comment>
<protein>
    <submittedName>
        <fullName evidence="1">Uncharacterized protein</fullName>
    </submittedName>
</protein>
<proteinExistence type="predicted"/>
<gene>
    <name evidence="1" type="ORF">IWW38_001127</name>
</gene>
<sequence>MARNSGTKISAMFVVLAAVAASANSQGIWDGYALPHAAIQPAASNVPGSYRAWLDHVRPQQQRPNPNGAPLFLEHHMRNAQDDYTTYDGGEPKYSETSVEPTTEEPQPSYEAPSPPPPPYPVYPTAVYKSTEPYVCPPVEHVTVTATVTCTVTEPAPPPVTVTSVCTVTETTTVEVTHEAQPYYTPYVAPAPYTQAEYYTTTTPVYAAPAYTAPVYTAPVYTAPAYAAPAYTAPVYTAPVYTAPAYAAPAYTAPVYAAPVYTAPVYTAPAYAAPAPVYPAPPPVYASPPYSAPEPSTTPYSSSSSPTPYSSSSPAYSATSPTYAHVSESTSTVTVTHTSVSTATYTSVMDAVSEVTVTETSYPVVKKHPKHKKAKKVVTPHVVKQEIPSNPWIRVVPNDEPVARVAAEDIGLNLMQKNIRRNA</sequence>
<organism evidence="1 2">
    <name type="scientific">Coemansia aciculifera</name>
    <dbReference type="NCBI Taxonomy" id="417176"/>
    <lineage>
        <taxon>Eukaryota</taxon>
        <taxon>Fungi</taxon>
        <taxon>Fungi incertae sedis</taxon>
        <taxon>Zoopagomycota</taxon>
        <taxon>Kickxellomycotina</taxon>
        <taxon>Kickxellomycetes</taxon>
        <taxon>Kickxellales</taxon>
        <taxon>Kickxellaceae</taxon>
        <taxon>Coemansia</taxon>
    </lineage>
</organism>